<dbReference type="PROSITE" id="PS01149">
    <property type="entry name" value="PSI_RSU"/>
    <property type="match status" value="1"/>
</dbReference>
<evidence type="ECO:0000259" key="6">
    <source>
        <dbReference type="Pfam" id="PF00849"/>
    </source>
</evidence>
<dbReference type="InterPro" id="IPR018496">
    <property type="entry name" value="PsdUridine_synth_RsuA/RluB_CS"/>
</dbReference>
<organism evidence="7">
    <name type="scientific">Vibrio parahaemolyticus</name>
    <dbReference type="NCBI Taxonomy" id="670"/>
    <lineage>
        <taxon>Bacteria</taxon>
        <taxon>Pseudomonadati</taxon>
        <taxon>Pseudomonadota</taxon>
        <taxon>Gammaproteobacteria</taxon>
        <taxon>Vibrionales</taxon>
        <taxon>Vibrionaceae</taxon>
        <taxon>Vibrio</taxon>
    </lineage>
</organism>
<dbReference type="InterPro" id="IPR020103">
    <property type="entry name" value="PsdUridine_synth_cat_dom_sf"/>
</dbReference>
<dbReference type="PANTHER" id="PTHR47683">
    <property type="entry name" value="PSEUDOURIDINE SYNTHASE FAMILY PROTEIN-RELATED"/>
    <property type="match status" value="1"/>
</dbReference>
<dbReference type="FunFam" id="3.30.70.1560:FF:000001">
    <property type="entry name" value="Pseudouridine synthase"/>
    <property type="match status" value="1"/>
</dbReference>
<gene>
    <name evidence="8" type="ORF">EHC69_05590</name>
    <name evidence="7" type="ORF">I7278_20475</name>
</gene>
<dbReference type="Pfam" id="PF00849">
    <property type="entry name" value="PseudoU_synth_2"/>
    <property type="match status" value="1"/>
</dbReference>
<dbReference type="InterPro" id="IPR006145">
    <property type="entry name" value="PsdUridine_synth_RsuA/RluA"/>
</dbReference>
<feature type="domain" description="Pseudouridine synthase RsuA/RluA-like" evidence="6">
    <location>
        <begin position="57"/>
        <end position="201"/>
    </location>
</feature>
<evidence type="ECO:0000256" key="3">
    <source>
        <dbReference type="ARBA" id="ARBA00023235"/>
    </source>
</evidence>
<dbReference type="EMBL" id="CP034298">
    <property type="protein sequence ID" value="QHH08861.1"/>
    <property type="molecule type" value="Genomic_DNA"/>
</dbReference>
<feature type="region of interest" description="Disordered" evidence="5">
    <location>
        <begin position="1"/>
        <end position="46"/>
    </location>
</feature>
<comment type="similarity">
    <text evidence="1 4">Belongs to the pseudouridine synthase RsuA family.</text>
</comment>
<dbReference type="GO" id="GO:0120159">
    <property type="term" value="F:rRNA pseudouridine synthase activity"/>
    <property type="evidence" value="ECO:0007669"/>
    <property type="project" value="UniProtKB-ARBA"/>
</dbReference>
<feature type="compositionally biased region" description="Basic residues" evidence="5">
    <location>
        <begin position="36"/>
        <end position="46"/>
    </location>
</feature>
<sequence length="232" mass="26443">MSSRTGHEKGRRTSQSKTGHFKRSGKPNRVEDQTTRRHLTRTAKANKPRVDLQNRKVIIFNKPYDTLSQFTDGDGRKTLADYIPVKDVYAAGRLDRDSEGLMVLTNDGILQAKLTQPKSKSPKTYWVQVDGAPQEQDLEKLRKGVELKDGMTLPAKVEVIDAPTIWERNPPVRFRANIPTTWLAITIIEGRNRQVRRMTAHIGFPTLRLVRYSMGDITLGDLQPGQWKEIQL</sequence>
<dbReference type="InterPro" id="IPR000748">
    <property type="entry name" value="PsdUridine_synth_RsuA/RluB/E/F"/>
</dbReference>
<evidence type="ECO:0000313" key="9">
    <source>
        <dbReference type="Proteomes" id="UP000464718"/>
    </source>
</evidence>
<dbReference type="Proteomes" id="UP000464718">
    <property type="component" value="Chromosome i"/>
</dbReference>
<evidence type="ECO:0000313" key="7">
    <source>
        <dbReference type="EMBL" id="HAS6679175.1"/>
    </source>
</evidence>
<dbReference type="SUPFAM" id="SSF55120">
    <property type="entry name" value="Pseudouridine synthase"/>
    <property type="match status" value="1"/>
</dbReference>
<evidence type="ECO:0000256" key="5">
    <source>
        <dbReference type="SAM" id="MobiDB-lite"/>
    </source>
</evidence>
<evidence type="ECO:0000256" key="4">
    <source>
        <dbReference type="RuleBase" id="RU003887"/>
    </source>
</evidence>
<dbReference type="NCBIfam" id="TIGR00093">
    <property type="entry name" value="pseudouridine synthase"/>
    <property type="match status" value="1"/>
</dbReference>
<dbReference type="Gene3D" id="3.30.70.1560">
    <property type="entry name" value="Alpha-L RNA-binding motif"/>
    <property type="match status" value="1"/>
</dbReference>
<name>A0A4Z4SHC7_VIBPH</name>
<dbReference type="GO" id="GO:0005829">
    <property type="term" value="C:cytosol"/>
    <property type="evidence" value="ECO:0007669"/>
    <property type="project" value="UniProtKB-ARBA"/>
</dbReference>
<dbReference type="EC" id="5.4.99.-" evidence="4"/>
<proteinExistence type="inferred from homology"/>
<protein>
    <recommendedName>
        <fullName evidence="4">Pseudouridine synthase</fullName>
        <ecNumber evidence="4">5.4.99.-</ecNumber>
    </recommendedName>
</protein>
<dbReference type="EMBL" id="DACQKT010000012">
    <property type="protein sequence ID" value="HAS6679175.1"/>
    <property type="molecule type" value="Genomic_DNA"/>
</dbReference>
<dbReference type="Proteomes" id="UP000856022">
    <property type="component" value="Unassembled WGS sequence"/>
</dbReference>
<reference evidence="8 9" key="2">
    <citation type="submission" date="2018-12" db="EMBL/GenBank/DDBJ databases">
        <title>Genomic insights into the evolutionary origins and pathogenicity of five Vibrio parahaemolyticus strains isolated from the shrimp with acute hepatopancreatic necrosis disease (AHPND).</title>
        <authorList>
            <person name="Yang Q."/>
            <person name="Dong X."/>
            <person name="Xie G."/>
            <person name="Fu S."/>
            <person name="Zou P."/>
            <person name="Sun J."/>
            <person name="Wang Y."/>
            <person name="Huang J."/>
        </authorList>
    </citation>
    <scope>NUCLEOTIDE SEQUENCE [LARGE SCALE GENOMIC DNA]</scope>
    <source>
        <strain evidence="8 9">20160303005-1</strain>
    </source>
</reference>
<dbReference type="InterPro" id="IPR020094">
    <property type="entry name" value="TruA/RsuA/RluB/E/F_N"/>
</dbReference>
<dbReference type="GO" id="GO:0000455">
    <property type="term" value="P:enzyme-directed rRNA pseudouridine synthesis"/>
    <property type="evidence" value="ECO:0007669"/>
    <property type="project" value="UniProtKB-ARBA"/>
</dbReference>
<evidence type="ECO:0000313" key="8">
    <source>
        <dbReference type="EMBL" id="QHH08861.1"/>
    </source>
</evidence>
<dbReference type="PANTHER" id="PTHR47683:SF2">
    <property type="entry name" value="RNA-BINDING S4 DOMAIN-CONTAINING PROTEIN"/>
    <property type="match status" value="1"/>
</dbReference>
<accession>A0A4Z4SHC7</accession>
<dbReference type="AlphaFoldDB" id="A0A4Z4SHC7"/>
<feature type="compositionally biased region" description="Basic residues" evidence="5">
    <location>
        <begin position="9"/>
        <end position="26"/>
    </location>
</feature>
<dbReference type="InterPro" id="IPR042092">
    <property type="entry name" value="PsdUridine_s_RsuA/RluB/E/F_cat"/>
</dbReference>
<keyword evidence="3 4" id="KW-0413">Isomerase</keyword>
<dbReference type="InterPro" id="IPR050343">
    <property type="entry name" value="RsuA_PseudoU_synthase"/>
</dbReference>
<reference evidence="7" key="3">
    <citation type="submission" date="2019-12" db="EMBL/GenBank/DDBJ databases">
        <authorList>
            <consortium name="NCBI Pathogen Detection Project"/>
        </authorList>
    </citation>
    <scope>NUCLEOTIDE SEQUENCE</scope>
    <source>
        <strain evidence="7">1930</strain>
    </source>
</reference>
<dbReference type="RefSeq" id="WP_025532759.1">
    <property type="nucleotide sequence ID" value="NZ_CP034298.1"/>
</dbReference>
<evidence type="ECO:0000256" key="2">
    <source>
        <dbReference type="ARBA" id="ARBA00022552"/>
    </source>
</evidence>
<dbReference type="Gene3D" id="3.30.70.580">
    <property type="entry name" value="Pseudouridine synthase I, catalytic domain, N-terminal subdomain"/>
    <property type="match status" value="1"/>
</dbReference>
<reference evidence="7" key="1">
    <citation type="journal article" date="2018" name="Genome Biol.">
        <title>SKESA: strategic k-mer extension for scrupulous assemblies.</title>
        <authorList>
            <person name="Souvorov A."/>
            <person name="Agarwala R."/>
            <person name="Lipman D.J."/>
        </authorList>
    </citation>
    <scope>NUCLEOTIDE SEQUENCE</scope>
    <source>
        <strain evidence="7">1930</strain>
    </source>
</reference>
<keyword evidence="2" id="KW-0698">rRNA processing</keyword>
<dbReference type="GO" id="GO:0003723">
    <property type="term" value="F:RNA binding"/>
    <property type="evidence" value="ECO:0007669"/>
    <property type="project" value="InterPro"/>
</dbReference>
<evidence type="ECO:0000256" key="1">
    <source>
        <dbReference type="ARBA" id="ARBA00008348"/>
    </source>
</evidence>